<name>A0A8B6BKW9_MYTGA</name>
<sequence>MSPLVKTCSREWTKKIDVNKKYEGRSEMKLSLDEINKMLMFYNIFMTYTVSRMAAKVTVSFQYIKIRQRRRNSETRLKMEYVEEELEDESSPLIGPDKTNNQDEDLNKLLNVSAAYFENFLSGKFNQLGTTRHTSRAICLCQFLEQVNETYKIQDEHNNIIEV</sequence>
<organism evidence="1 2">
    <name type="scientific">Mytilus galloprovincialis</name>
    <name type="common">Mediterranean mussel</name>
    <dbReference type="NCBI Taxonomy" id="29158"/>
    <lineage>
        <taxon>Eukaryota</taxon>
        <taxon>Metazoa</taxon>
        <taxon>Spiralia</taxon>
        <taxon>Lophotrochozoa</taxon>
        <taxon>Mollusca</taxon>
        <taxon>Bivalvia</taxon>
        <taxon>Autobranchia</taxon>
        <taxon>Pteriomorphia</taxon>
        <taxon>Mytilida</taxon>
        <taxon>Mytiloidea</taxon>
        <taxon>Mytilidae</taxon>
        <taxon>Mytilinae</taxon>
        <taxon>Mytilus</taxon>
    </lineage>
</organism>
<accession>A0A8B6BKW9</accession>
<dbReference type="Proteomes" id="UP000596742">
    <property type="component" value="Unassembled WGS sequence"/>
</dbReference>
<dbReference type="OrthoDB" id="6211556at2759"/>
<proteinExistence type="predicted"/>
<reference evidence="1" key="1">
    <citation type="submission" date="2018-11" db="EMBL/GenBank/DDBJ databases">
        <authorList>
            <person name="Alioto T."/>
            <person name="Alioto T."/>
        </authorList>
    </citation>
    <scope>NUCLEOTIDE SEQUENCE</scope>
</reference>
<dbReference type="AlphaFoldDB" id="A0A8B6BKW9"/>
<keyword evidence="2" id="KW-1185">Reference proteome</keyword>
<gene>
    <name evidence="1" type="ORF">MGAL_10B022085</name>
</gene>
<dbReference type="EMBL" id="UYJE01000267">
    <property type="protein sequence ID" value="VDH91846.1"/>
    <property type="molecule type" value="Genomic_DNA"/>
</dbReference>
<comment type="caution">
    <text evidence="1">The sequence shown here is derived from an EMBL/GenBank/DDBJ whole genome shotgun (WGS) entry which is preliminary data.</text>
</comment>
<evidence type="ECO:0000313" key="2">
    <source>
        <dbReference type="Proteomes" id="UP000596742"/>
    </source>
</evidence>
<evidence type="ECO:0000313" key="1">
    <source>
        <dbReference type="EMBL" id="VDH91846.1"/>
    </source>
</evidence>
<protein>
    <submittedName>
        <fullName evidence="1">Uncharacterized protein</fullName>
    </submittedName>
</protein>